<dbReference type="PROSITE" id="PS51077">
    <property type="entry name" value="HTH_ICLR"/>
    <property type="match status" value="1"/>
</dbReference>
<organism evidence="6 7">
    <name type="scientific">Leucobacter ruminantium</name>
    <dbReference type="NCBI Taxonomy" id="1289170"/>
    <lineage>
        <taxon>Bacteria</taxon>
        <taxon>Bacillati</taxon>
        <taxon>Actinomycetota</taxon>
        <taxon>Actinomycetes</taxon>
        <taxon>Micrococcales</taxon>
        <taxon>Microbacteriaceae</taxon>
        <taxon>Leucobacter</taxon>
    </lineage>
</organism>
<dbReference type="InterPro" id="IPR029016">
    <property type="entry name" value="GAF-like_dom_sf"/>
</dbReference>
<evidence type="ECO:0000256" key="1">
    <source>
        <dbReference type="ARBA" id="ARBA00023015"/>
    </source>
</evidence>
<dbReference type="Gene3D" id="1.10.10.10">
    <property type="entry name" value="Winged helix-like DNA-binding domain superfamily/Winged helix DNA-binding domain"/>
    <property type="match status" value="1"/>
</dbReference>
<dbReference type="PROSITE" id="PS51078">
    <property type="entry name" value="ICLR_ED"/>
    <property type="match status" value="1"/>
</dbReference>
<dbReference type="EMBL" id="JAGDYL010000040">
    <property type="protein sequence ID" value="MBO1806556.1"/>
    <property type="molecule type" value="Genomic_DNA"/>
</dbReference>
<dbReference type="Pfam" id="PF01614">
    <property type="entry name" value="IclR_C"/>
    <property type="match status" value="1"/>
</dbReference>
<dbReference type="RefSeq" id="WP_208047007.1">
    <property type="nucleotide sequence ID" value="NZ_JAGDYL010000040.1"/>
</dbReference>
<dbReference type="InterPro" id="IPR005471">
    <property type="entry name" value="Tscrpt_reg_IclR_N"/>
</dbReference>
<gene>
    <name evidence="6" type="ORF">J4H91_14720</name>
</gene>
<evidence type="ECO:0000313" key="7">
    <source>
        <dbReference type="Proteomes" id="UP000664398"/>
    </source>
</evidence>
<dbReference type="SUPFAM" id="SSF46785">
    <property type="entry name" value="Winged helix' DNA-binding domain"/>
    <property type="match status" value="1"/>
</dbReference>
<keyword evidence="2" id="KW-0238">DNA-binding</keyword>
<dbReference type="Proteomes" id="UP000664398">
    <property type="component" value="Unassembled WGS sequence"/>
</dbReference>
<keyword evidence="7" id="KW-1185">Reference proteome</keyword>
<dbReference type="Gene3D" id="3.30.450.40">
    <property type="match status" value="1"/>
</dbReference>
<proteinExistence type="predicted"/>
<feature type="domain" description="IclR-ED" evidence="5">
    <location>
        <begin position="82"/>
        <end position="268"/>
    </location>
</feature>
<dbReference type="AlphaFoldDB" id="A0A939S063"/>
<dbReference type="Pfam" id="PF09339">
    <property type="entry name" value="HTH_IclR"/>
    <property type="match status" value="1"/>
</dbReference>
<dbReference type="PANTHER" id="PTHR30136">
    <property type="entry name" value="HELIX-TURN-HELIX TRANSCRIPTIONAL REGULATOR, ICLR FAMILY"/>
    <property type="match status" value="1"/>
</dbReference>
<comment type="caution">
    <text evidence="6">The sequence shown here is derived from an EMBL/GenBank/DDBJ whole genome shotgun (WGS) entry which is preliminary data.</text>
</comment>
<protein>
    <submittedName>
        <fullName evidence="6">Helix-turn-helix domain-containing protein</fullName>
    </submittedName>
</protein>
<name>A0A939S063_9MICO</name>
<evidence type="ECO:0000259" key="4">
    <source>
        <dbReference type="PROSITE" id="PS51077"/>
    </source>
</evidence>
<dbReference type="GO" id="GO:0003700">
    <property type="term" value="F:DNA-binding transcription factor activity"/>
    <property type="evidence" value="ECO:0007669"/>
    <property type="project" value="TreeGrafter"/>
</dbReference>
<evidence type="ECO:0000259" key="5">
    <source>
        <dbReference type="PROSITE" id="PS51078"/>
    </source>
</evidence>
<dbReference type="InterPro" id="IPR036390">
    <property type="entry name" value="WH_DNA-bd_sf"/>
</dbReference>
<evidence type="ECO:0000256" key="2">
    <source>
        <dbReference type="ARBA" id="ARBA00023125"/>
    </source>
</evidence>
<keyword evidence="3" id="KW-0804">Transcription</keyword>
<dbReference type="InterPro" id="IPR050707">
    <property type="entry name" value="HTH_MetabolicPath_Reg"/>
</dbReference>
<evidence type="ECO:0000313" key="6">
    <source>
        <dbReference type="EMBL" id="MBO1806556.1"/>
    </source>
</evidence>
<dbReference type="GO" id="GO:0045892">
    <property type="term" value="P:negative regulation of DNA-templated transcription"/>
    <property type="evidence" value="ECO:0007669"/>
    <property type="project" value="TreeGrafter"/>
</dbReference>
<dbReference type="InterPro" id="IPR036388">
    <property type="entry name" value="WH-like_DNA-bd_sf"/>
</dbReference>
<dbReference type="PANTHER" id="PTHR30136:SF24">
    <property type="entry name" value="HTH-TYPE TRANSCRIPTIONAL REPRESSOR ALLR"/>
    <property type="match status" value="1"/>
</dbReference>
<keyword evidence="1" id="KW-0805">Transcription regulation</keyword>
<dbReference type="InterPro" id="IPR014757">
    <property type="entry name" value="Tscrpt_reg_IclR_C"/>
</dbReference>
<dbReference type="GO" id="GO:0003677">
    <property type="term" value="F:DNA binding"/>
    <property type="evidence" value="ECO:0007669"/>
    <property type="project" value="UniProtKB-KW"/>
</dbReference>
<accession>A0A939S063</accession>
<dbReference type="SUPFAM" id="SSF55781">
    <property type="entry name" value="GAF domain-like"/>
    <property type="match status" value="1"/>
</dbReference>
<sequence>MSERQYHSGMRSCAQELEAPAYALGSVDKTLRVIHILRDGNPIRVSTVARDLGIGVSTAHRIMAMLVFHGFAVQGSKRQYLPGPALGAPVLMAKDVDQLRQAAGPIIEQLAATVGETVNLTLRVGPHARVLLAVGTNGRTEFDRSGAVLPAYATAAGRASLTGVSQEQLEHLFRGPAAERASTELDEEAFAELERELNRTRIRGFAISLESAVKGVSAVALPVASAKTRTITIAVLTPSEAIEDLIHDEARMGAIREAAQLLGERLEVED</sequence>
<reference evidence="6" key="1">
    <citation type="submission" date="2021-03" db="EMBL/GenBank/DDBJ databases">
        <title>Leucobacter chromiisoli sp. nov., isolated from chromium-containing soil of chemical plant.</title>
        <authorList>
            <person name="Xu Z."/>
        </authorList>
    </citation>
    <scope>NUCLEOTIDE SEQUENCE</scope>
    <source>
        <strain evidence="6">A2</strain>
    </source>
</reference>
<evidence type="ECO:0000256" key="3">
    <source>
        <dbReference type="ARBA" id="ARBA00023163"/>
    </source>
</evidence>
<feature type="domain" description="HTH iclR-type" evidence="4">
    <location>
        <begin position="24"/>
        <end position="84"/>
    </location>
</feature>